<dbReference type="Proteomes" id="UP000593875">
    <property type="component" value="Chromosome"/>
</dbReference>
<gene>
    <name evidence="2" type="ORF">LPB04_10400</name>
</gene>
<dbReference type="GO" id="GO:0043565">
    <property type="term" value="F:sequence-specific DNA binding"/>
    <property type="evidence" value="ECO:0007669"/>
    <property type="project" value="TreeGrafter"/>
</dbReference>
<evidence type="ECO:0000313" key="3">
    <source>
        <dbReference type="Proteomes" id="UP000593875"/>
    </source>
</evidence>
<dbReference type="KEGG" id="mlir:LPB04_10400"/>
<dbReference type="SUPFAM" id="SSF143422">
    <property type="entry name" value="Transposase IS200-like"/>
    <property type="match status" value="1"/>
</dbReference>
<dbReference type="PANTHER" id="PTHR36966">
    <property type="entry name" value="REP-ASSOCIATED TYROSINE TRANSPOSASE"/>
    <property type="match status" value="1"/>
</dbReference>
<dbReference type="AlphaFoldDB" id="A0A7L9U989"/>
<keyword evidence="3" id="KW-1185">Reference proteome</keyword>
<name>A0A7L9U989_9BURK</name>
<dbReference type="SMART" id="SM01321">
    <property type="entry name" value="Y1_Tnp"/>
    <property type="match status" value="1"/>
</dbReference>
<organism evidence="2 3">
    <name type="scientific">Massilia litorea</name>
    <dbReference type="NCBI Taxonomy" id="2769491"/>
    <lineage>
        <taxon>Bacteria</taxon>
        <taxon>Pseudomonadati</taxon>
        <taxon>Pseudomonadota</taxon>
        <taxon>Betaproteobacteria</taxon>
        <taxon>Burkholderiales</taxon>
        <taxon>Oxalobacteraceae</taxon>
        <taxon>Telluria group</taxon>
        <taxon>Massilia</taxon>
    </lineage>
</organism>
<evidence type="ECO:0000313" key="2">
    <source>
        <dbReference type="EMBL" id="QOL51621.1"/>
    </source>
</evidence>
<dbReference type="EMBL" id="CP062941">
    <property type="protein sequence ID" value="QOL51621.1"/>
    <property type="molecule type" value="Genomic_DNA"/>
</dbReference>
<reference evidence="2 3" key="1">
    <citation type="submission" date="2020-10" db="EMBL/GenBank/DDBJ databases">
        <title>Genome sequencing of Massilia sp. LPB0304.</title>
        <authorList>
            <person name="Kim J."/>
        </authorList>
    </citation>
    <scope>NUCLEOTIDE SEQUENCE [LARGE SCALE GENOMIC DNA]</scope>
    <source>
        <strain evidence="2 3">LPB0304</strain>
    </source>
</reference>
<dbReference type="Gene3D" id="3.30.70.1290">
    <property type="entry name" value="Transposase IS200-like"/>
    <property type="match status" value="1"/>
</dbReference>
<dbReference type="InterPro" id="IPR036515">
    <property type="entry name" value="Transposase_17_sf"/>
</dbReference>
<dbReference type="GO" id="GO:0006313">
    <property type="term" value="P:DNA transposition"/>
    <property type="evidence" value="ECO:0007669"/>
    <property type="project" value="InterPro"/>
</dbReference>
<feature type="domain" description="Transposase IS200-like" evidence="1">
    <location>
        <begin position="8"/>
        <end position="136"/>
    </location>
</feature>
<dbReference type="GO" id="GO:0004803">
    <property type="term" value="F:transposase activity"/>
    <property type="evidence" value="ECO:0007669"/>
    <property type="project" value="InterPro"/>
</dbReference>
<dbReference type="RefSeq" id="WP_193688594.1">
    <property type="nucleotide sequence ID" value="NZ_CP062941.1"/>
</dbReference>
<dbReference type="NCBIfam" id="NF047646">
    <property type="entry name" value="REP_Tyr_transpos"/>
    <property type="match status" value="1"/>
</dbReference>
<protein>
    <submittedName>
        <fullName evidence="2">Transposase</fullName>
    </submittedName>
</protein>
<dbReference type="InterPro" id="IPR052715">
    <property type="entry name" value="RAYT_transposase"/>
</dbReference>
<accession>A0A7L9U989</accession>
<proteinExistence type="predicted"/>
<dbReference type="PANTHER" id="PTHR36966:SF1">
    <property type="entry name" value="REP-ASSOCIATED TYROSINE TRANSPOSASE"/>
    <property type="match status" value="1"/>
</dbReference>
<evidence type="ECO:0000259" key="1">
    <source>
        <dbReference type="SMART" id="SM01321"/>
    </source>
</evidence>
<sequence length="179" mass="21617">MTRYRRLQAGPTYFFTVVAFQRRPIFCDPGFRAALRQSITTVRVARPFTIDAWVLMPNHMHCIWTLPERDFDYGRRWGEIKRYVSNVCRETLHDPALLKRSTKKRNESTIWQRRFWEHQIRNDVDFERHMDYVHFNPVKHGFVLNVAEWEHSTFHRYVRNGVYAQDWGGTAEARTLQLD</sequence>
<dbReference type="InterPro" id="IPR002686">
    <property type="entry name" value="Transposase_17"/>
</dbReference>